<comment type="caution">
    <text evidence="6">The sequence shown here is derived from an EMBL/GenBank/DDBJ whole genome shotgun (WGS) entry which is preliminary data.</text>
</comment>
<sequence>MVEILLELFPTHSVCLWALEFDETIEGIFQAFQRLDGDAALVDADIVFHKEQLVTAVNVALQRHLAGRRRTRNLHTEILLALAAKLGVKESLEMICFAEGKQRCLVVAVNPGPSFETTVKLFAREVDARWVDFKGKEEDLFDYLTQKAKRDRVRELYGGRLDIGWICTKIAVVEYARQLR</sequence>
<dbReference type="GO" id="GO:0000408">
    <property type="term" value="C:EKC/KEOPS complex"/>
    <property type="evidence" value="ECO:0007669"/>
    <property type="project" value="TreeGrafter"/>
</dbReference>
<dbReference type="PANTHER" id="PTHR15840">
    <property type="entry name" value="CGI-121 FAMILY MEMBER"/>
    <property type="match status" value="1"/>
</dbReference>
<dbReference type="InterPro" id="IPR036504">
    <property type="entry name" value="CGI121/TPRKB_sf"/>
</dbReference>
<evidence type="ECO:0000256" key="2">
    <source>
        <dbReference type="ARBA" id="ARBA00005546"/>
    </source>
</evidence>
<name>A0A7J7IQ42_9RHOD</name>
<reference evidence="6 7" key="1">
    <citation type="journal article" date="2020" name="J. Phycol.">
        <title>Comparative genome analysis reveals Cyanidiococcus gen. nov., a new extremophilic red algal genus sister to Cyanidioschyzon (Cyanidioschyzonaceae, Rhodophyta).</title>
        <authorList>
            <person name="Liu S.-L."/>
            <person name="Chiang Y.-R."/>
            <person name="Yoon H.S."/>
            <person name="Fu H.-Y."/>
        </authorList>
    </citation>
    <scope>NUCLEOTIDE SEQUENCE [LARGE SCALE GENOMIC DNA]</scope>
    <source>
        <strain evidence="6 7">THAL066</strain>
    </source>
</reference>
<gene>
    <name evidence="6" type="ORF">F1559_003079</name>
</gene>
<comment type="similarity">
    <text evidence="2 5">Belongs to the CGI121/TPRKB family.</text>
</comment>
<dbReference type="OrthoDB" id="329139at2759"/>
<dbReference type="GO" id="GO:0005829">
    <property type="term" value="C:cytosol"/>
    <property type="evidence" value="ECO:0007669"/>
    <property type="project" value="TreeGrafter"/>
</dbReference>
<evidence type="ECO:0000256" key="1">
    <source>
        <dbReference type="ARBA" id="ARBA00004123"/>
    </source>
</evidence>
<evidence type="ECO:0000256" key="5">
    <source>
        <dbReference type="RuleBase" id="RU004398"/>
    </source>
</evidence>
<evidence type="ECO:0000256" key="3">
    <source>
        <dbReference type="ARBA" id="ARBA00022694"/>
    </source>
</evidence>
<dbReference type="GO" id="GO:0005634">
    <property type="term" value="C:nucleus"/>
    <property type="evidence" value="ECO:0007669"/>
    <property type="project" value="UniProtKB-SubCell"/>
</dbReference>
<keyword evidence="7" id="KW-1185">Reference proteome</keyword>
<dbReference type="InterPro" id="IPR013926">
    <property type="entry name" value="CGI121/TPRKB"/>
</dbReference>
<dbReference type="SUPFAM" id="SSF143870">
    <property type="entry name" value="PF0523-like"/>
    <property type="match status" value="1"/>
</dbReference>
<dbReference type="Gene3D" id="3.30.2380.10">
    <property type="entry name" value="CGI121/TPRKB"/>
    <property type="match status" value="1"/>
</dbReference>
<evidence type="ECO:0000313" key="7">
    <source>
        <dbReference type="Proteomes" id="UP000530660"/>
    </source>
</evidence>
<proteinExistence type="inferred from homology"/>
<dbReference type="Pfam" id="PF08617">
    <property type="entry name" value="CGI-121"/>
    <property type="match status" value="1"/>
</dbReference>
<dbReference type="EMBL" id="VWRR01000001">
    <property type="protein sequence ID" value="KAF6005236.1"/>
    <property type="molecule type" value="Genomic_DNA"/>
</dbReference>
<dbReference type="Proteomes" id="UP000530660">
    <property type="component" value="Unassembled WGS sequence"/>
</dbReference>
<dbReference type="AlphaFoldDB" id="A0A7J7IQ42"/>
<dbReference type="GO" id="GO:0002949">
    <property type="term" value="P:tRNA threonylcarbamoyladenosine modification"/>
    <property type="evidence" value="ECO:0007669"/>
    <property type="project" value="TreeGrafter"/>
</dbReference>
<accession>A0A7J7IQ42</accession>
<dbReference type="PANTHER" id="PTHR15840:SF10">
    <property type="entry name" value="EKC_KEOPS COMPLEX SUBUNIT TPRKB"/>
    <property type="match status" value="1"/>
</dbReference>
<keyword evidence="4 5" id="KW-0539">Nucleus</keyword>
<evidence type="ECO:0000313" key="6">
    <source>
        <dbReference type="EMBL" id="KAF6005236.1"/>
    </source>
</evidence>
<protein>
    <submittedName>
        <fullName evidence="6">Uncharacterized protein</fullName>
    </submittedName>
</protein>
<comment type="subcellular location">
    <subcellularLocation>
        <location evidence="1">Nucleus</location>
    </subcellularLocation>
</comment>
<keyword evidence="3" id="KW-0819">tRNA processing</keyword>
<evidence type="ECO:0000256" key="4">
    <source>
        <dbReference type="ARBA" id="ARBA00023242"/>
    </source>
</evidence>
<organism evidence="6 7">
    <name type="scientific">Cyanidiococcus yangmingshanensis</name>
    <dbReference type="NCBI Taxonomy" id="2690220"/>
    <lineage>
        <taxon>Eukaryota</taxon>
        <taxon>Rhodophyta</taxon>
        <taxon>Bangiophyceae</taxon>
        <taxon>Cyanidiales</taxon>
        <taxon>Cyanidiaceae</taxon>
        <taxon>Cyanidiococcus</taxon>
    </lineage>
</organism>